<comment type="caution">
    <text evidence="1">The sequence shown here is derived from an EMBL/GenBank/DDBJ whole genome shotgun (WGS) entry which is preliminary data.</text>
</comment>
<dbReference type="EMBL" id="DQFB01000003">
    <property type="protein sequence ID" value="HCQ40261.1"/>
    <property type="molecule type" value="Genomic_DNA"/>
</dbReference>
<gene>
    <name evidence="1" type="ORF">DIU24_00950</name>
</gene>
<dbReference type="Proteomes" id="UP000262056">
    <property type="component" value="Unassembled WGS sequence"/>
</dbReference>
<proteinExistence type="predicted"/>
<evidence type="ECO:0000313" key="1">
    <source>
        <dbReference type="EMBL" id="HCQ40261.1"/>
    </source>
</evidence>
<sequence length="75" mass="9019">MPYFLSYRNAKDAVDHVIKLLAAEKYRTDYLNVEVLKSRKGFFIDVSCETDPQITVRFRHLLREYVRTMRKYISV</sequence>
<evidence type="ECO:0000313" key="2">
    <source>
        <dbReference type="Proteomes" id="UP000262056"/>
    </source>
</evidence>
<name>A0A656PNP2_UNCKA</name>
<organism evidence="1 2">
    <name type="scientific">candidate division WWE3 bacterium</name>
    <dbReference type="NCBI Taxonomy" id="2053526"/>
    <lineage>
        <taxon>Bacteria</taxon>
        <taxon>Katanobacteria</taxon>
    </lineage>
</organism>
<protein>
    <submittedName>
        <fullName evidence="1">Uncharacterized protein</fullName>
    </submittedName>
</protein>
<reference evidence="1 2" key="1">
    <citation type="journal article" date="2018" name="Nat. Biotechnol.">
        <title>A standardized bacterial taxonomy based on genome phylogeny substantially revises the tree of life.</title>
        <authorList>
            <person name="Parks D.H."/>
            <person name="Chuvochina M."/>
            <person name="Waite D.W."/>
            <person name="Rinke C."/>
            <person name="Skarshewski A."/>
            <person name="Chaumeil P.A."/>
            <person name="Hugenholtz P."/>
        </authorList>
    </citation>
    <scope>NUCLEOTIDE SEQUENCE [LARGE SCALE GENOMIC DNA]</scope>
    <source>
        <strain evidence="1">UBA12021</strain>
    </source>
</reference>
<dbReference type="AlphaFoldDB" id="A0A656PNP2"/>
<accession>A0A656PNP2</accession>